<dbReference type="RefSeq" id="WP_171644237.1">
    <property type="nucleotide sequence ID" value="NZ_WHOA01000104.1"/>
</dbReference>
<keyword evidence="1" id="KW-0805">Transcription regulation</keyword>
<keyword evidence="6" id="KW-1185">Reference proteome</keyword>
<dbReference type="PROSITE" id="PS51118">
    <property type="entry name" value="HTH_HXLR"/>
    <property type="match status" value="1"/>
</dbReference>
<evidence type="ECO:0000256" key="3">
    <source>
        <dbReference type="ARBA" id="ARBA00023163"/>
    </source>
</evidence>
<dbReference type="PANTHER" id="PTHR33204">
    <property type="entry name" value="TRANSCRIPTIONAL REGULATOR, MARR FAMILY"/>
    <property type="match status" value="1"/>
</dbReference>
<name>A0ABX1XWH7_9BACL</name>
<sequence length="82" mass="9572">MSRDEVRDKIINGDYNCAKELTLSIISGKWKIVVLWQLRELIEDGVVHREIYPEVPPKVEYSMTELGMTLLPIVDMMYDWGT</sequence>
<accession>A0ABX1XWH7</accession>
<dbReference type="InterPro" id="IPR036388">
    <property type="entry name" value="WH-like_DNA-bd_sf"/>
</dbReference>
<evidence type="ECO:0000313" key="5">
    <source>
        <dbReference type="EMBL" id="NOU72913.1"/>
    </source>
</evidence>
<gene>
    <name evidence="5" type="ORF">GC098_16035</name>
</gene>
<dbReference type="InterPro" id="IPR002577">
    <property type="entry name" value="HTH_HxlR"/>
</dbReference>
<keyword evidence="2" id="KW-0238">DNA-binding</keyword>
<evidence type="ECO:0000256" key="1">
    <source>
        <dbReference type="ARBA" id="ARBA00023015"/>
    </source>
</evidence>
<dbReference type="SUPFAM" id="SSF46785">
    <property type="entry name" value="Winged helix' DNA-binding domain"/>
    <property type="match status" value="1"/>
</dbReference>
<dbReference type="Gene3D" id="1.10.10.10">
    <property type="entry name" value="Winged helix-like DNA-binding domain superfamily/Winged helix DNA-binding domain"/>
    <property type="match status" value="1"/>
</dbReference>
<feature type="domain" description="HTH hxlR-type" evidence="4">
    <location>
        <begin position="17"/>
        <end position="82"/>
    </location>
</feature>
<dbReference type="Proteomes" id="UP000616779">
    <property type="component" value="Unassembled WGS sequence"/>
</dbReference>
<organism evidence="5 6">
    <name type="scientific">Paenibacillus phytorum</name>
    <dbReference type="NCBI Taxonomy" id="2654977"/>
    <lineage>
        <taxon>Bacteria</taxon>
        <taxon>Bacillati</taxon>
        <taxon>Bacillota</taxon>
        <taxon>Bacilli</taxon>
        <taxon>Bacillales</taxon>
        <taxon>Paenibacillaceae</taxon>
        <taxon>Paenibacillus</taxon>
    </lineage>
</organism>
<dbReference type="EMBL" id="WHOA01000104">
    <property type="protein sequence ID" value="NOU72913.1"/>
    <property type="molecule type" value="Genomic_DNA"/>
</dbReference>
<proteinExistence type="predicted"/>
<protein>
    <recommendedName>
        <fullName evidence="4">HTH hxlR-type domain-containing protein</fullName>
    </recommendedName>
</protein>
<dbReference type="InterPro" id="IPR036390">
    <property type="entry name" value="WH_DNA-bd_sf"/>
</dbReference>
<dbReference type="Pfam" id="PF01638">
    <property type="entry name" value="HxlR"/>
    <property type="match status" value="1"/>
</dbReference>
<comment type="caution">
    <text evidence="5">The sequence shown here is derived from an EMBL/GenBank/DDBJ whole genome shotgun (WGS) entry which is preliminary data.</text>
</comment>
<evidence type="ECO:0000256" key="2">
    <source>
        <dbReference type="ARBA" id="ARBA00023125"/>
    </source>
</evidence>
<evidence type="ECO:0000259" key="4">
    <source>
        <dbReference type="PROSITE" id="PS51118"/>
    </source>
</evidence>
<evidence type="ECO:0000313" key="6">
    <source>
        <dbReference type="Proteomes" id="UP000616779"/>
    </source>
</evidence>
<keyword evidence="3" id="KW-0804">Transcription</keyword>
<reference evidence="5 6" key="1">
    <citation type="submission" date="2019-10" db="EMBL/GenBank/DDBJ databases">
        <title>Description of Paenibacillus terrestris sp. nov.</title>
        <authorList>
            <person name="Carlier A."/>
            <person name="Qi S."/>
        </authorList>
    </citation>
    <scope>NUCLEOTIDE SEQUENCE [LARGE SCALE GENOMIC DNA]</scope>
    <source>
        <strain evidence="5 6">LMG 31458</strain>
    </source>
</reference>
<dbReference type="PANTHER" id="PTHR33204:SF38">
    <property type="entry name" value="HTH-TYPE TRANSCRIPTIONAL ACTIVATOR HXLR"/>
    <property type="match status" value="1"/>
</dbReference>